<keyword evidence="6" id="KW-1003">Cell membrane</keyword>
<feature type="compositionally biased region" description="Basic and acidic residues" evidence="7">
    <location>
        <begin position="251"/>
        <end position="264"/>
    </location>
</feature>
<evidence type="ECO:0000256" key="6">
    <source>
        <dbReference type="RuleBase" id="RU363076"/>
    </source>
</evidence>
<dbReference type="CDD" id="cd06662">
    <property type="entry name" value="SURF1"/>
    <property type="match status" value="1"/>
</dbReference>
<keyword evidence="4 6" id="KW-1133">Transmembrane helix</keyword>
<gene>
    <name evidence="8" type="ORF">CCO02nite_11760</name>
</gene>
<dbReference type="InterPro" id="IPR045214">
    <property type="entry name" value="Surf1/Surf4"/>
</dbReference>
<dbReference type="PANTHER" id="PTHR23427:SF2">
    <property type="entry name" value="SURFEIT LOCUS PROTEIN 1"/>
    <property type="match status" value="1"/>
</dbReference>
<feature type="region of interest" description="Disordered" evidence="7">
    <location>
        <begin position="251"/>
        <end position="273"/>
    </location>
</feature>
<evidence type="ECO:0000256" key="1">
    <source>
        <dbReference type="ARBA" id="ARBA00004370"/>
    </source>
</evidence>
<dbReference type="PANTHER" id="PTHR23427">
    <property type="entry name" value="SURFEIT LOCUS PROTEIN"/>
    <property type="match status" value="1"/>
</dbReference>
<protein>
    <recommendedName>
        <fullName evidence="6">SURF1-like protein</fullName>
    </recommendedName>
</protein>
<evidence type="ECO:0000313" key="8">
    <source>
        <dbReference type="EMBL" id="GEL94518.1"/>
    </source>
</evidence>
<keyword evidence="3 6" id="KW-0812">Transmembrane</keyword>
<keyword evidence="9" id="KW-1185">Reference proteome</keyword>
<keyword evidence="5 6" id="KW-0472">Membrane</keyword>
<dbReference type="AlphaFoldDB" id="A0A511J955"/>
<feature type="transmembrane region" description="Helical" evidence="6">
    <location>
        <begin position="224"/>
        <end position="242"/>
    </location>
</feature>
<dbReference type="InterPro" id="IPR002994">
    <property type="entry name" value="Surf1/Shy1"/>
</dbReference>
<evidence type="ECO:0000256" key="3">
    <source>
        <dbReference type="ARBA" id="ARBA00022692"/>
    </source>
</evidence>
<accession>A0A511J955</accession>
<dbReference type="Proteomes" id="UP000321720">
    <property type="component" value="Unassembled WGS sequence"/>
</dbReference>
<dbReference type="EMBL" id="BJWG01000004">
    <property type="protein sequence ID" value="GEL94518.1"/>
    <property type="molecule type" value="Genomic_DNA"/>
</dbReference>
<sequence>MPEPTTMLRAAVRPRMLVLLLVLLAAAGVCGLLGAWQLDRAQLRGQAAQERHEAEQAAAAAVPLGDELAPQTSFSGDLVGRKVAVTGTYDAGGQLLVPERVHGDETGYLVLTPLRVTDAGGAAPAAGAVLPVVRGWVATPDEADVPLAGEVRLEGYLQAAEQAGTGVVDGRSDAISSAQLVTAWGGPIYTGYLVVSGSDPAQSADIALLEPPTIPGAGLNIQNLAYAAQWWIFGAFAVLLWLRLVRDEARGDASDDGSRSEPRDAAAPAPAGS</sequence>
<comment type="similarity">
    <text evidence="2 6">Belongs to the SURF1 family.</text>
</comment>
<dbReference type="Pfam" id="PF02104">
    <property type="entry name" value="SURF1"/>
    <property type="match status" value="1"/>
</dbReference>
<dbReference type="RefSeq" id="WP_246117377.1">
    <property type="nucleotide sequence ID" value="NZ_BJWG01000004.1"/>
</dbReference>
<dbReference type="GO" id="GO:0005886">
    <property type="term" value="C:plasma membrane"/>
    <property type="evidence" value="ECO:0007669"/>
    <property type="project" value="UniProtKB-SubCell"/>
</dbReference>
<evidence type="ECO:0000256" key="2">
    <source>
        <dbReference type="ARBA" id="ARBA00007165"/>
    </source>
</evidence>
<reference evidence="8 9" key="1">
    <citation type="submission" date="2019-07" db="EMBL/GenBank/DDBJ databases">
        <title>Whole genome shotgun sequence of Cellulomonas composti NBRC 100758.</title>
        <authorList>
            <person name="Hosoyama A."/>
            <person name="Uohara A."/>
            <person name="Ohji S."/>
            <person name="Ichikawa N."/>
        </authorList>
    </citation>
    <scope>NUCLEOTIDE SEQUENCE [LARGE SCALE GENOMIC DNA]</scope>
    <source>
        <strain evidence="8 9">NBRC 100758</strain>
    </source>
</reference>
<evidence type="ECO:0000313" key="9">
    <source>
        <dbReference type="Proteomes" id="UP000321720"/>
    </source>
</evidence>
<name>A0A511J955_9CELL</name>
<comment type="subcellular location">
    <subcellularLocation>
        <location evidence="6">Cell membrane</location>
        <topology evidence="6">Multi-pass membrane protein</topology>
    </subcellularLocation>
    <subcellularLocation>
        <location evidence="1">Membrane</location>
    </subcellularLocation>
</comment>
<organism evidence="8 9">
    <name type="scientific">Cellulomonas composti</name>
    <dbReference type="NCBI Taxonomy" id="266130"/>
    <lineage>
        <taxon>Bacteria</taxon>
        <taxon>Bacillati</taxon>
        <taxon>Actinomycetota</taxon>
        <taxon>Actinomycetes</taxon>
        <taxon>Micrococcales</taxon>
        <taxon>Cellulomonadaceae</taxon>
        <taxon>Cellulomonas</taxon>
    </lineage>
</organism>
<evidence type="ECO:0000256" key="7">
    <source>
        <dbReference type="SAM" id="MobiDB-lite"/>
    </source>
</evidence>
<dbReference type="PROSITE" id="PS50895">
    <property type="entry name" value="SURF1"/>
    <property type="match status" value="1"/>
</dbReference>
<evidence type="ECO:0000256" key="4">
    <source>
        <dbReference type="ARBA" id="ARBA00022989"/>
    </source>
</evidence>
<comment type="caution">
    <text evidence="6">Lacks conserved residue(s) required for the propagation of feature annotation.</text>
</comment>
<proteinExistence type="inferred from homology"/>
<evidence type="ECO:0000256" key="5">
    <source>
        <dbReference type="ARBA" id="ARBA00023136"/>
    </source>
</evidence>
<comment type="caution">
    <text evidence="8">The sequence shown here is derived from an EMBL/GenBank/DDBJ whole genome shotgun (WGS) entry which is preliminary data.</text>
</comment>